<proteinExistence type="inferred from homology"/>
<keyword evidence="8" id="KW-1185">Reference proteome</keyword>
<keyword evidence="4" id="KW-0732">Signal</keyword>
<reference evidence="9" key="1">
    <citation type="submission" date="2022-11" db="UniProtKB">
        <authorList>
            <consortium name="WormBaseParasite"/>
        </authorList>
    </citation>
    <scope>IDENTIFICATION</scope>
</reference>
<keyword evidence="6 7" id="KW-0472">Membrane</keyword>
<evidence type="ECO:0000313" key="9">
    <source>
        <dbReference type="WBParaSite" id="PEQ_0001240201-mRNA-1"/>
    </source>
</evidence>
<dbReference type="AlphaFoldDB" id="A0A914S255"/>
<dbReference type="Proteomes" id="UP000887564">
    <property type="component" value="Unplaced"/>
</dbReference>
<evidence type="ECO:0000256" key="5">
    <source>
        <dbReference type="ARBA" id="ARBA00022989"/>
    </source>
</evidence>
<keyword evidence="3 7" id="KW-0812">Transmembrane</keyword>
<evidence type="ECO:0000256" key="3">
    <source>
        <dbReference type="ARBA" id="ARBA00022692"/>
    </source>
</evidence>
<dbReference type="InterPro" id="IPR004240">
    <property type="entry name" value="EMP70"/>
</dbReference>
<evidence type="ECO:0000256" key="6">
    <source>
        <dbReference type="ARBA" id="ARBA00023136"/>
    </source>
</evidence>
<organism evidence="8 9">
    <name type="scientific">Parascaris equorum</name>
    <name type="common">Equine roundworm</name>
    <dbReference type="NCBI Taxonomy" id="6256"/>
    <lineage>
        <taxon>Eukaryota</taxon>
        <taxon>Metazoa</taxon>
        <taxon>Ecdysozoa</taxon>
        <taxon>Nematoda</taxon>
        <taxon>Chromadorea</taxon>
        <taxon>Rhabditida</taxon>
        <taxon>Spirurina</taxon>
        <taxon>Ascaridomorpha</taxon>
        <taxon>Ascaridoidea</taxon>
        <taxon>Ascarididae</taxon>
        <taxon>Parascaris</taxon>
    </lineage>
</organism>
<evidence type="ECO:0000256" key="4">
    <source>
        <dbReference type="ARBA" id="ARBA00022729"/>
    </source>
</evidence>
<dbReference type="Pfam" id="PF02990">
    <property type="entry name" value="EMP70"/>
    <property type="match status" value="1"/>
</dbReference>
<evidence type="ECO:0000256" key="2">
    <source>
        <dbReference type="ARBA" id="ARBA00005227"/>
    </source>
</evidence>
<keyword evidence="5 7" id="KW-1133">Transmembrane helix</keyword>
<dbReference type="WBParaSite" id="PEQ_0001240201-mRNA-1">
    <property type="protein sequence ID" value="PEQ_0001240201-mRNA-1"/>
    <property type="gene ID" value="PEQ_0001240201"/>
</dbReference>
<accession>A0A914S255</accession>
<protein>
    <submittedName>
        <fullName evidence="9">Transmembrane 9 superfamily member</fullName>
    </submittedName>
</protein>
<evidence type="ECO:0000256" key="1">
    <source>
        <dbReference type="ARBA" id="ARBA00004141"/>
    </source>
</evidence>
<comment type="similarity">
    <text evidence="2">Belongs to the nonaspanin (TM9SF) (TC 9.A.2) family.</text>
</comment>
<dbReference type="GO" id="GO:0016020">
    <property type="term" value="C:membrane"/>
    <property type="evidence" value="ECO:0007669"/>
    <property type="project" value="UniProtKB-SubCell"/>
</dbReference>
<sequence length="32" mass="3663">MYTKPIPGMLMGGILPFGCIFIQLFFILNSIW</sequence>
<evidence type="ECO:0000256" key="7">
    <source>
        <dbReference type="SAM" id="Phobius"/>
    </source>
</evidence>
<comment type="subcellular location">
    <subcellularLocation>
        <location evidence="1">Membrane</location>
        <topology evidence="1">Multi-pass membrane protein</topology>
    </subcellularLocation>
</comment>
<name>A0A914S255_PAREQ</name>
<evidence type="ECO:0000313" key="8">
    <source>
        <dbReference type="Proteomes" id="UP000887564"/>
    </source>
</evidence>
<feature type="transmembrane region" description="Helical" evidence="7">
    <location>
        <begin position="6"/>
        <end position="28"/>
    </location>
</feature>